<dbReference type="OMA" id="NVTAQWL"/>
<dbReference type="FunFam" id="1.20.1250.20:FF:000134">
    <property type="entry name" value="MFS sugar transporter protein"/>
    <property type="match status" value="1"/>
</dbReference>
<evidence type="ECO:0000256" key="6">
    <source>
        <dbReference type="ARBA" id="ARBA00023136"/>
    </source>
</evidence>
<dbReference type="PROSITE" id="PS50850">
    <property type="entry name" value="MFS"/>
    <property type="match status" value="1"/>
</dbReference>
<dbReference type="PROSITE" id="PS00216">
    <property type="entry name" value="SUGAR_TRANSPORT_1"/>
    <property type="match status" value="1"/>
</dbReference>
<sequence>MGLRSLQGNRLTAGVTFATGSGFLLFGYDQGVFGGLIENRSFQETFDYPSSMMIGHITATYDLGCFLGAIACMALGDYFGRRLSITLGCFILTVGAVLQASSYHSAQMIVGRFVAGVGNGINTTSIPVWQSEMSKPRHRGRLIVLQLALNQLGNVTAQWLNFGLGFIDHSSVSWRFPLAFQIFYALLAASATPWLPDSPRWLIQRNREPEARVVLARLYNKASTPDDPEITALHEASVRSVHHELELTAAINWRVLFRKDRLHTTRRILLGAGTQFMQQWGGINVINYYLPVVFASLNVSRTLSLVLSCCNSMNLMFSTCGGAVFIDSIGRKNLMLAGALFQGICFAFVGGSLGAHTDQWSKVAIAFVFMFFTVFGLTWIAVPWMYPAEVNTQQWRNRGAGIATATNWICNYAVVLATPVGIEKIAWRYYLIYAALNILFIPIVWVFYVETGGLSLEEVDEVFEKMGSSSGIDSGTELSSVVRAVDGQVEKDGALSEWVEHVRA</sequence>
<evidence type="ECO:0000259" key="9">
    <source>
        <dbReference type="PROSITE" id="PS50850"/>
    </source>
</evidence>
<accession>A1DJY8</accession>
<dbReference type="OrthoDB" id="6133115at2759"/>
<evidence type="ECO:0000256" key="8">
    <source>
        <dbReference type="SAM" id="Phobius"/>
    </source>
</evidence>
<dbReference type="GeneID" id="4585594"/>
<dbReference type="RefSeq" id="XP_001258924.1">
    <property type="nucleotide sequence ID" value="XM_001258923.1"/>
</dbReference>
<keyword evidence="11" id="KW-1185">Reference proteome</keyword>
<evidence type="ECO:0000256" key="5">
    <source>
        <dbReference type="ARBA" id="ARBA00022989"/>
    </source>
</evidence>
<proteinExistence type="inferred from homology"/>
<dbReference type="PANTHER" id="PTHR48022">
    <property type="entry name" value="PLASTIDIC GLUCOSE TRANSPORTER 4"/>
    <property type="match status" value="1"/>
</dbReference>
<dbReference type="KEGG" id="nfi:NFIA_003830"/>
<feature type="transmembrane region" description="Helical" evidence="8">
    <location>
        <begin position="333"/>
        <end position="351"/>
    </location>
</feature>
<dbReference type="InterPro" id="IPR005828">
    <property type="entry name" value="MFS_sugar_transport-like"/>
</dbReference>
<feature type="transmembrane region" description="Helical" evidence="8">
    <location>
        <begin position="12"/>
        <end position="33"/>
    </location>
</feature>
<dbReference type="InterPro" id="IPR036259">
    <property type="entry name" value="MFS_trans_sf"/>
</dbReference>
<gene>
    <name evidence="10" type="ORF">NFIA_003830</name>
</gene>
<organism evidence="10 11">
    <name type="scientific">Neosartorya fischeri (strain ATCC 1020 / DSM 3700 / CBS 544.65 / FGSC A1164 / JCM 1740 / NRRL 181 / WB 181)</name>
    <name type="common">Aspergillus fischerianus</name>
    <dbReference type="NCBI Taxonomy" id="331117"/>
    <lineage>
        <taxon>Eukaryota</taxon>
        <taxon>Fungi</taxon>
        <taxon>Dikarya</taxon>
        <taxon>Ascomycota</taxon>
        <taxon>Pezizomycotina</taxon>
        <taxon>Eurotiomycetes</taxon>
        <taxon>Eurotiomycetidae</taxon>
        <taxon>Eurotiales</taxon>
        <taxon>Aspergillaceae</taxon>
        <taxon>Aspergillus</taxon>
        <taxon>Aspergillus subgen. Fumigati</taxon>
    </lineage>
</organism>
<dbReference type="HOGENOM" id="CLU_001265_30_3_1"/>
<name>A1DJY8_NEOFI</name>
<dbReference type="GO" id="GO:0016020">
    <property type="term" value="C:membrane"/>
    <property type="evidence" value="ECO:0007669"/>
    <property type="project" value="UniProtKB-SubCell"/>
</dbReference>
<dbReference type="InterPro" id="IPR003663">
    <property type="entry name" value="Sugar/inositol_transpt"/>
</dbReference>
<evidence type="ECO:0000256" key="3">
    <source>
        <dbReference type="ARBA" id="ARBA00022448"/>
    </source>
</evidence>
<feature type="transmembrane region" description="Helical" evidence="8">
    <location>
        <begin position="53"/>
        <end position="76"/>
    </location>
</feature>
<feature type="transmembrane region" description="Helical" evidence="8">
    <location>
        <begin position="83"/>
        <end position="103"/>
    </location>
</feature>
<dbReference type="Gene3D" id="1.20.1250.20">
    <property type="entry name" value="MFS general substrate transporter like domains"/>
    <property type="match status" value="1"/>
</dbReference>
<evidence type="ECO:0000256" key="1">
    <source>
        <dbReference type="ARBA" id="ARBA00004141"/>
    </source>
</evidence>
<comment type="subcellular location">
    <subcellularLocation>
        <location evidence="1">Membrane</location>
        <topology evidence="1">Multi-pass membrane protein</topology>
    </subcellularLocation>
</comment>
<evidence type="ECO:0000313" key="11">
    <source>
        <dbReference type="Proteomes" id="UP000006702"/>
    </source>
</evidence>
<dbReference type="VEuPathDB" id="FungiDB:NFIA_003830"/>
<dbReference type="PANTHER" id="PTHR48022:SF28">
    <property type="entry name" value="MAJOR FACILITATOR SUPERFAMILY (MFS) PROFILE DOMAIN-CONTAINING PROTEIN-RELATED"/>
    <property type="match status" value="1"/>
</dbReference>
<evidence type="ECO:0000256" key="7">
    <source>
        <dbReference type="RuleBase" id="RU003346"/>
    </source>
</evidence>
<keyword evidence="5 8" id="KW-1133">Transmembrane helix</keyword>
<dbReference type="InterPro" id="IPR050360">
    <property type="entry name" value="MFS_Sugar_Transporters"/>
</dbReference>
<feature type="transmembrane region" description="Helical" evidence="8">
    <location>
        <begin position="363"/>
        <end position="386"/>
    </location>
</feature>
<dbReference type="AlphaFoldDB" id="A1DJY8"/>
<evidence type="ECO:0000313" key="10">
    <source>
        <dbReference type="EMBL" id="EAW17027.1"/>
    </source>
</evidence>
<evidence type="ECO:0000256" key="4">
    <source>
        <dbReference type="ARBA" id="ARBA00022692"/>
    </source>
</evidence>
<keyword evidence="4 8" id="KW-0812">Transmembrane</keyword>
<dbReference type="InterPro" id="IPR020846">
    <property type="entry name" value="MFS_dom"/>
</dbReference>
<dbReference type="Proteomes" id="UP000006702">
    <property type="component" value="Unassembled WGS sequence"/>
</dbReference>
<keyword evidence="3 7" id="KW-0813">Transport</keyword>
<feature type="transmembrane region" description="Helical" evidence="8">
    <location>
        <begin position="430"/>
        <end position="448"/>
    </location>
</feature>
<dbReference type="Pfam" id="PF00083">
    <property type="entry name" value="Sugar_tr"/>
    <property type="match status" value="1"/>
</dbReference>
<reference evidence="11" key="1">
    <citation type="journal article" date="2008" name="PLoS Genet.">
        <title>Genomic islands in the pathogenic filamentous fungus Aspergillus fumigatus.</title>
        <authorList>
            <person name="Fedorova N.D."/>
            <person name="Khaldi N."/>
            <person name="Joardar V.S."/>
            <person name="Maiti R."/>
            <person name="Amedeo P."/>
            <person name="Anderson M.J."/>
            <person name="Crabtree J."/>
            <person name="Silva J.C."/>
            <person name="Badger J.H."/>
            <person name="Albarraq A."/>
            <person name="Angiuoli S."/>
            <person name="Bussey H."/>
            <person name="Bowyer P."/>
            <person name="Cotty P.J."/>
            <person name="Dyer P.S."/>
            <person name="Egan A."/>
            <person name="Galens K."/>
            <person name="Fraser-Liggett C.M."/>
            <person name="Haas B.J."/>
            <person name="Inman J.M."/>
            <person name="Kent R."/>
            <person name="Lemieux S."/>
            <person name="Malavazi I."/>
            <person name="Orvis J."/>
            <person name="Roemer T."/>
            <person name="Ronning C.M."/>
            <person name="Sundaram J.P."/>
            <person name="Sutton G."/>
            <person name="Turner G."/>
            <person name="Venter J.C."/>
            <person name="White O.R."/>
            <person name="Whitty B.R."/>
            <person name="Youngman P."/>
            <person name="Wolfe K.H."/>
            <person name="Goldman G.H."/>
            <person name="Wortman J.R."/>
            <person name="Jiang B."/>
            <person name="Denning D.W."/>
            <person name="Nierman W.C."/>
        </authorList>
    </citation>
    <scope>NUCLEOTIDE SEQUENCE [LARGE SCALE GENOMIC DNA]</scope>
    <source>
        <strain evidence="11">ATCC 1020 / DSM 3700 / CBS 544.65 / FGSC A1164 / JCM 1740 / NRRL 181 / WB 181</strain>
    </source>
</reference>
<keyword evidence="6 8" id="KW-0472">Membrane</keyword>
<dbReference type="InterPro" id="IPR005829">
    <property type="entry name" value="Sugar_transporter_CS"/>
</dbReference>
<protein>
    <submittedName>
        <fullName evidence="10">Hexose carrier protein</fullName>
    </submittedName>
</protein>
<feature type="domain" description="Major facilitator superfamily (MFS) profile" evidence="9">
    <location>
        <begin position="15"/>
        <end position="452"/>
    </location>
</feature>
<dbReference type="NCBIfam" id="TIGR00879">
    <property type="entry name" value="SP"/>
    <property type="match status" value="1"/>
</dbReference>
<dbReference type="EMBL" id="DS027697">
    <property type="protein sequence ID" value="EAW17027.1"/>
    <property type="molecule type" value="Genomic_DNA"/>
</dbReference>
<comment type="similarity">
    <text evidence="2 7">Belongs to the major facilitator superfamily. Sugar transporter (TC 2.A.1.1) family.</text>
</comment>
<evidence type="ECO:0000256" key="2">
    <source>
        <dbReference type="ARBA" id="ARBA00010992"/>
    </source>
</evidence>
<dbReference type="eggNOG" id="KOG0254">
    <property type="taxonomic scope" value="Eukaryota"/>
</dbReference>
<dbReference type="GO" id="GO:0005351">
    <property type="term" value="F:carbohydrate:proton symporter activity"/>
    <property type="evidence" value="ECO:0007669"/>
    <property type="project" value="TreeGrafter"/>
</dbReference>
<dbReference type="SUPFAM" id="SSF103473">
    <property type="entry name" value="MFS general substrate transporter"/>
    <property type="match status" value="1"/>
</dbReference>
<dbReference type="PRINTS" id="PR00171">
    <property type="entry name" value="SUGRTRNSPORT"/>
</dbReference>